<evidence type="ECO:0000256" key="5">
    <source>
        <dbReference type="ARBA" id="ARBA00022898"/>
    </source>
</evidence>
<keyword evidence="4 7" id="KW-0808">Transferase</keyword>
<dbReference type="GO" id="GO:0006520">
    <property type="term" value="P:amino acid metabolic process"/>
    <property type="evidence" value="ECO:0007669"/>
    <property type="project" value="InterPro"/>
</dbReference>
<dbReference type="Pfam" id="PF00155">
    <property type="entry name" value="Aminotran_1_2"/>
    <property type="match status" value="1"/>
</dbReference>
<dbReference type="InterPro" id="IPR015422">
    <property type="entry name" value="PyrdxlP-dep_Trfase_small"/>
</dbReference>
<organism evidence="7">
    <name type="scientific">uncultured organism</name>
    <dbReference type="NCBI Taxonomy" id="155900"/>
    <lineage>
        <taxon>unclassified sequences</taxon>
        <taxon>environmental samples</taxon>
    </lineage>
</organism>
<evidence type="ECO:0000256" key="4">
    <source>
        <dbReference type="ARBA" id="ARBA00022679"/>
    </source>
</evidence>
<dbReference type="Gene3D" id="3.40.640.10">
    <property type="entry name" value="Type I PLP-dependent aspartate aminotransferase-like (Major domain)"/>
    <property type="match status" value="1"/>
</dbReference>
<dbReference type="SUPFAM" id="SSF53383">
    <property type="entry name" value="PLP-dependent transferases"/>
    <property type="match status" value="1"/>
</dbReference>
<dbReference type="PANTHER" id="PTHR46383">
    <property type="entry name" value="ASPARTATE AMINOTRANSFERASE"/>
    <property type="match status" value="1"/>
</dbReference>
<dbReference type="CDD" id="cd00609">
    <property type="entry name" value="AAT_like"/>
    <property type="match status" value="1"/>
</dbReference>
<evidence type="ECO:0000256" key="2">
    <source>
        <dbReference type="ARBA" id="ARBA00007441"/>
    </source>
</evidence>
<dbReference type="GO" id="GO:0030170">
    <property type="term" value="F:pyridoxal phosphate binding"/>
    <property type="evidence" value="ECO:0007669"/>
    <property type="project" value="InterPro"/>
</dbReference>
<dbReference type="PANTHER" id="PTHR46383:SF1">
    <property type="entry name" value="ASPARTATE AMINOTRANSFERASE"/>
    <property type="match status" value="1"/>
</dbReference>
<evidence type="ECO:0000313" key="7">
    <source>
        <dbReference type="EMBL" id="AGF93349.1"/>
    </source>
</evidence>
<gene>
    <name evidence="7" type="ORF">FLSS-23_0014</name>
</gene>
<dbReference type="InterPro" id="IPR004839">
    <property type="entry name" value="Aminotransferase_I/II_large"/>
</dbReference>
<dbReference type="InterPro" id="IPR015424">
    <property type="entry name" value="PyrdxlP-dep_Trfase"/>
</dbReference>
<dbReference type="FunFam" id="3.40.640.10:FF:000033">
    <property type="entry name" value="Aspartate aminotransferase"/>
    <property type="match status" value="1"/>
</dbReference>
<dbReference type="EMBL" id="JX684089">
    <property type="protein sequence ID" value="AGF93349.1"/>
    <property type="molecule type" value="Genomic_DNA"/>
</dbReference>
<keyword evidence="3 7" id="KW-0032">Aminotransferase</keyword>
<dbReference type="Gene3D" id="3.90.1150.10">
    <property type="entry name" value="Aspartate Aminotransferase, domain 1"/>
    <property type="match status" value="1"/>
</dbReference>
<protein>
    <submittedName>
        <fullName evidence="7">Aspartate aminotransferase</fullName>
    </submittedName>
</protein>
<evidence type="ECO:0000259" key="6">
    <source>
        <dbReference type="Pfam" id="PF00155"/>
    </source>
</evidence>
<reference evidence="7" key="1">
    <citation type="journal article" date="2013" name="Syst. Appl. Microbiol.">
        <title>New insights into the archaeal diversity of a hypersaline microbial mat obtained by a metagenomic approach.</title>
        <authorList>
            <person name="Lopez-Lopez A."/>
            <person name="Richter M."/>
            <person name="Pena A."/>
            <person name="Tamames J."/>
            <person name="Rossello-Mora R."/>
        </authorList>
    </citation>
    <scope>NUCLEOTIDE SEQUENCE</scope>
</reference>
<keyword evidence="5" id="KW-0663">Pyridoxal phosphate</keyword>
<evidence type="ECO:0000256" key="3">
    <source>
        <dbReference type="ARBA" id="ARBA00022576"/>
    </source>
</evidence>
<evidence type="ECO:0000256" key="1">
    <source>
        <dbReference type="ARBA" id="ARBA00001933"/>
    </source>
</evidence>
<dbReference type="InterPro" id="IPR015421">
    <property type="entry name" value="PyrdxlP-dep_Trfase_major"/>
</dbReference>
<name>M1PW06_9ZZZZ</name>
<dbReference type="InterPro" id="IPR004838">
    <property type="entry name" value="NHTrfase_class1_PyrdxlP-BS"/>
</dbReference>
<dbReference type="InterPro" id="IPR050596">
    <property type="entry name" value="AspAT/PAT-like"/>
</dbReference>
<dbReference type="AlphaFoldDB" id="M1PW06"/>
<comment type="similarity">
    <text evidence="2">Belongs to the class-I pyridoxal-phosphate-dependent aminotransferase family.</text>
</comment>
<feature type="domain" description="Aminotransferase class I/classII large" evidence="6">
    <location>
        <begin position="31"/>
        <end position="382"/>
    </location>
</feature>
<sequence length="389" mass="43496">MEQQVKRMLDVSFSETMRISKLATKMEEEGKDVISLAVGEPDFDTPEFIVKAAEEAMETGFTHYTPSQGITELREVVAEKVSNENGLKFGKDNVLITPTKQALFMSVMAHLDDGAEAIIPDPAWVSYAPMVKFADGITRRVPVKENDGFELNADEVAEEITSRTEMIILNSPCNPTGMTMSKEELKGVRDLAIDNDLLVVSDEVYEKLIFEGEHVSIGSLDGMRERTITVNGFSKAYAMTGWRLGWLVCNQDLLENIAKIQTHSITCATSFAQKAGLTALQEKEKGEEAIKQMLETYKKRREVIVNRLNEIEGFHCPKPNSTFYTFPRYDFDKSSMEMAMHLLENAQVATTPGAAFGDQGEKHLRISFANSLDNIKEALDRIETAVQKL</sequence>
<dbReference type="GO" id="GO:0008483">
    <property type="term" value="F:transaminase activity"/>
    <property type="evidence" value="ECO:0007669"/>
    <property type="project" value="UniProtKB-KW"/>
</dbReference>
<proteinExistence type="inferred from homology"/>
<comment type="cofactor">
    <cofactor evidence="1">
        <name>pyridoxal 5'-phosphate</name>
        <dbReference type="ChEBI" id="CHEBI:597326"/>
    </cofactor>
</comment>
<dbReference type="PROSITE" id="PS00105">
    <property type="entry name" value="AA_TRANSFER_CLASS_1"/>
    <property type="match status" value="1"/>
</dbReference>
<accession>M1PW06</accession>